<dbReference type="Gene3D" id="2.60.120.1540">
    <property type="match status" value="1"/>
</dbReference>
<dbReference type="InterPro" id="IPR009048">
    <property type="entry name" value="A-macroglobulin_rcpt-bd"/>
</dbReference>
<dbReference type="GeneTree" id="ENSGT00940000166660"/>
<dbReference type="SMART" id="SM01361">
    <property type="entry name" value="A2M_recep"/>
    <property type="match status" value="1"/>
</dbReference>
<sequence>PAEKNISLTLPQVFVPGSVRATVSVLGDLMGRAMKNLDQLLAMPYGCGEQNMLLFAPNIFILNYLKSTGQLTSEILDKATRFLESGYQRELTYKHDDGSYSAFGKSDASGNTWLTTFVMKSFGEAKDYIFVDPKHIFDAKKWLYSKQGSDGCIQSVGRLFHNGMKGGVSDDVSLTAYVVAALLELDSDIEVSHTPLPFGKHLAANLIGGHMDNLYTTALMSYTFTLARDEEMRVKLITYLHQKSRGTRHWHREGISGKGVDSLEVEITSYVLLALLSGPALPDFGLDYSSGIVRWLTQQQNPYGGFSSTQDTVVALQALAKYAAATYSVGGRTVVTVTSLGGLNKEFIVDQSNRLLYQEEELSEVPGEYTVRAEGQSCVLAQVRSHLATYQSFSRARLSHANNYQIIIAEKPFCVCSYKGRREETNMVIINIRLLSGHILEQSSLEIVNSDFFCSPLKYWCVTCYHLNYLTKGETAVYSMTLEQDMLVENLKAAVVKVYDYYQPSKILFCFCHIFPMEHQLGTQTVFYCFRSTLDIFSHVQPTGTKKIRLRSVIGFIGLTNSCFPTQSGR</sequence>
<dbReference type="AlphaFoldDB" id="A0A3Q2YCF4"/>
<reference evidence="8" key="1">
    <citation type="submission" date="2025-08" db="UniProtKB">
        <authorList>
            <consortium name="Ensembl"/>
        </authorList>
    </citation>
    <scope>IDENTIFICATION</scope>
</reference>
<comment type="similarity">
    <text evidence="1">Belongs to the protease inhibitor I39 (alpha-2-macroglobulin) family.</text>
</comment>
<dbReference type="Pfam" id="PF07678">
    <property type="entry name" value="TED_complement"/>
    <property type="match status" value="1"/>
</dbReference>
<dbReference type="Pfam" id="PF07677">
    <property type="entry name" value="A2M_recep"/>
    <property type="match status" value="1"/>
</dbReference>
<dbReference type="SMART" id="SM01419">
    <property type="entry name" value="Thiol-ester_cl"/>
    <property type="match status" value="1"/>
</dbReference>
<evidence type="ECO:0000256" key="2">
    <source>
        <dbReference type="ARBA" id="ARBA00022690"/>
    </source>
</evidence>
<evidence type="ECO:0000313" key="9">
    <source>
        <dbReference type="Proteomes" id="UP000264820"/>
    </source>
</evidence>
<keyword evidence="4" id="KW-0722">Serine protease inhibitor</keyword>
<dbReference type="SUPFAM" id="SSF48239">
    <property type="entry name" value="Terpenoid cyclases/Protein prenyltransferases"/>
    <property type="match status" value="1"/>
</dbReference>
<reference evidence="8" key="2">
    <citation type="submission" date="2025-09" db="UniProtKB">
        <authorList>
            <consortium name="Ensembl"/>
        </authorList>
    </citation>
    <scope>IDENTIFICATION</scope>
</reference>
<feature type="domain" description="Alpha-macroglobulin receptor-binding" evidence="7">
    <location>
        <begin position="425"/>
        <end position="512"/>
    </location>
</feature>
<dbReference type="GO" id="GO:0005615">
    <property type="term" value="C:extracellular space"/>
    <property type="evidence" value="ECO:0007669"/>
    <property type="project" value="InterPro"/>
</dbReference>
<dbReference type="Gene3D" id="1.50.10.20">
    <property type="match status" value="1"/>
</dbReference>
<keyword evidence="5" id="KW-1015">Disulfide bond</keyword>
<evidence type="ECO:0000256" key="4">
    <source>
        <dbReference type="ARBA" id="ARBA00022900"/>
    </source>
</evidence>
<dbReference type="PROSITE" id="PS00477">
    <property type="entry name" value="ALPHA_2_MACROGLOBULIN"/>
    <property type="match status" value="1"/>
</dbReference>
<evidence type="ECO:0000256" key="6">
    <source>
        <dbReference type="ARBA" id="ARBA00023180"/>
    </source>
</evidence>
<dbReference type="InterPro" id="IPR050473">
    <property type="entry name" value="A2M/Complement_sys"/>
</dbReference>
<dbReference type="Proteomes" id="UP000264820">
    <property type="component" value="Unplaced"/>
</dbReference>
<dbReference type="PANTHER" id="PTHR11412:SF160">
    <property type="entry name" value="ALPHA-2-MACROGLOBULIN-LIKE PROTEIN 1"/>
    <property type="match status" value="1"/>
</dbReference>
<dbReference type="InterPro" id="IPR008930">
    <property type="entry name" value="Terpenoid_cyclase/PrenylTrfase"/>
</dbReference>
<keyword evidence="6" id="KW-0325">Glycoprotein</keyword>
<organism evidence="8 9">
    <name type="scientific">Hippocampus comes</name>
    <name type="common">Tiger tail seahorse</name>
    <dbReference type="NCBI Taxonomy" id="109280"/>
    <lineage>
        <taxon>Eukaryota</taxon>
        <taxon>Metazoa</taxon>
        <taxon>Chordata</taxon>
        <taxon>Craniata</taxon>
        <taxon>Vertebrata</taxon>
        <taxon>Euteleostomi</taxon>
        <taxon>Actinopterygii</taxon>
        <taxon>Neopterygii</taxon>
        <taxon>Teleostei</taxon>
        <taxon>Neoteleostei</taxon>
        <taxon>Acanthomorphata</taxon>
        <taxon>Syngnathiaria</taxon>
        <taxon>Syngnathiformes</taxon>
        <taxon>Syngnathoidei</taxon>
        <taxon>Syngnathidae</taxon>
        <taxon>Hippocampus</taxon>
    </lineage>
</organism>
<evidence type="ECO:0000259" key="7">
    <source>
        <dbReference type="SMART" id="SM01361"/>
    </source>
</evidence>
<evidence type="ECO:0000256" key="3">
    <source>
        <dbReference type="ARBA" id="ARBA00022729"/>
    </source>
</evidence>
<accession>A0A3Q2YCF4</accession>
<dbReference type="InterPro" id="IPR011626">
    <property type="entry name" value="Alpha-macroglobulin_TED"/>
</dbReference>
<keyword evidence="9" id="KW-1185">Reference proteome</keyword>
<name>A0A3Q2YCF4_HIPCM</name>
<evidence type="ECO:0000256" key="1">
    <source>
        <dbReference type="ARBA" id="ARBA00010952"/>
    </source>
</evidence>
<dbReference type="InterPro" id="IPR047565">
    <property type="entry name" value="Alpha-macroglob_thiol-ester_cl"/>
</dbReference>
<dbReference type="PANTHER" id="PTHR11412">
    <property type="entry name" value="MACROGLOBULIN / COMPLEMENT"/>
    <property type="match status" value="1"/>
</dbReference>
<dbReference type="Gene3D" id="2.60.40.690">
    <property type="entry name" value="Alpha-macroglobulin, receptor-binding domain"/>
    <property type="match status" value="1"/>
</dbReference>
<dbReference type="FunFam" id="1.50.10.20:FF:000001">
    <property type="entry name" value="CD109 isoform 1"/>
    <property type="match status" value="1"/>
</dbReference>
<dbReference type="InterPro" id="IPR036595">
    <property type="entry name" value="A-macroglobulin_rcpt-bd_sf"/>
</dbReference>
<proteinExistence type="inferred from homology"/>
<keyword evidence="2" id="KW-0646">Protease inhibitor</keyword>
<keyword evidence="3" id="KW-0732">Signal</keyword>
<dbReference type="InterPro" id="IPR019742">
    <property type="entry name" value="MacrogloblnA2_CS"/>
</dbReference>
<protein>
    <recommendedName>
        <fullName evidence="7">Alpha-macroglobulin receptor-binding domain-containing protein</fullName>
    </recommendedName>
</protein>
<evidence type="ECO:0000256" key="5">
    <source>
        <dbReference type="ARBA" id="ARBA00023157"/>
    </source>
</evidence>
<dbReference type="Ensembl" id="ENSHCOT00000017539.1">
    <property type="protein sequence ID" value="ENSHCOP00000010966.1"/>
    <property type="gene ID" value="ENSHCOG00000013871.1"/>
</dbReference>
<dbReference type="InterPro" id="IPR041813">
    <property type="entry name" value="A2M_TED"/>
</dbReference>
<dbReference type="GO" id="GO:0004867">
    <property type="term" value="F:serine-type endopeptidase inhibitor activity"/>
    <property type="evidence" value="ECO:0007669"/>
    <property type="project" value="UniProtKB-KW"/>
</dbReference>
<dbReference type="SUPFAM" id="SSF49410">
    <property type="entry name" value="Alpha-macroglobulin receptor domain"/>
    <property type="match status" value="1"/>
</dbReference>
<dbReference type="CDD" id="cd02897">
    <property type="entry name" value="A2M_2"/>
    <property type="match status" value="1"/>
</dbReference>
<evidence type="ECO:0000313" key="8">
    <source>
        <dbReference type="Ensembl" id="ENSHCOP00000010966.1"/>
    </source>
</evidence>